<feature type="compositionally biased region" description="Low complexity" evidence="1">
    <location>
        <begin position="291"/>
        <end position="304"/>
    </location>
</feature>
<feature type="compositionally biased region" description="Polar residues" evidence="1">
    <location>
        <begin position="410"/>
        <end position="419"/>
    </location>
</feature>
<dbReference type="Proteomes" id="UP001447188">
    <property type="component" value="Unassembled WGS sequence"/>
</dbReference>
<feature type="region of interest" description="Disordered" evidence="1">
    <location>
        <begin position="395"/>
        <end position="508"/>
    </location>
</feature>
<feature type="compositionally biased region" description="Low complexity" evidence="1">
    <location>
        <begin position="420"/>
        <end position="432"/>
    </location>
</feature>
<feature type="region of interest" description="Disordered" evidence="1">
    <location>
        <begin position="174"/>
        <end position="193"/>
    </location>
</feature>
<keyword evidence="3" id="KW-1185">Reference proteome</keyword>
<feature type="compositionally biased region" description="Basic and acidic residues" evidence="1">
    <location>
        <begin position="485"/>
        <end position="494"/>
    </location>
</feature>
<organism evidence="2 3">
    <name type="scientific">Discina gigas</name>
    <dbReference type="NCBI Taxonomy" id="1032678"/>
    <lineage>
        <taxon>Eukaryota</taxon>
        <taxon>Fungi</taxon>
        <taxon>Dikarya</taxon>
        <taxon>Ascomycota</taxon>
        <taxon>Pezizomycotina</taxon>
        <taxon>Pezizomycetes</taxon>
        <taxon>Pezizales</taxon>
        <taxon>Discinaceae</taxon>
        <taxon>Discina</taxon>
    </lineage>
</organism>
<comment type="caution">
    <text evidence="2">The sequence shown here is derived from an EMBL/GenBank/DDBJ whole genome shotgun (WGS) entry which is preliminary data.</text>
</comment>
<feature type="compositionally biased region" description="Low complexity" evidence="1">
    <location>
        <begin position="472"/>
        <end position="484"/>
    </location>
</feature>
<gene>
    <name evidence="2" type="ORF">Q9L58_002228</name>
</gene>
<sequence>MPLDINLPTFHLAPRPREPHITTLSYTSNGSSPQVTYNKTLSREPQNTYSVTLHDAFVPDILYASISAAPEIHPSTATVSPGGTPPDPKILLPAEFEISLFNPDSTILIEHHHSTLRGTYWEFTLPKTSFLPPTSSKLDAASSAAVLSHLPRATFRWRKEGGLMTRPQLRCSLVSPANLPTPSGGASTKKAGANEPDIPIAMFTSLGDKRGTGEITIYQSNLKRVEVEDLKGLEVVLLLSAMAIGDIWFLPTNATFNLTPPIRGSAGGTSRGRKNSFPLASVPLVVTISAPQPQRQQPPTTSPQHGKPPATASFAARFQQQEQSHQRRHSTPAEDNEYARRVLEETARKRALAEQEQQQIRRMLAEEEAREQRRREEEVNRETERLRRIYEQERQEHMARGARNALPQRVVSSPQRPMSQQWLPQQRPQQRPSVANSNGGTRPPASSGSVAAPQGRTSALKAEEKKKLNNRKSFLGLKFGGSSSEAKEKDIKEKDKRKKLLKKGSSMF</sequence>
<feature type="compositionally biased region" description="Polar residues" evidence="1">
    <location>
        <begin position="433"/>
        <end position="449"/>
    </location>
</feature>
<name>A0ABR3GSL2_9PEZI</name>
<evidence type="ECO:0000256" key="1">
    <source>
        <dbReference type="SAM" id="MobiDB-lite"/>
    </source>
</evidence>
<protein>
    <submittedName>
        <fullName evidence="2">Uncharacterized protein</fullName>
    </submittedName>
</protein>
<reference evidence="2 3" key="1">
    <citation type="submission" date="2024-02" db="EMBL/GenBank/DDBJ databases">
        <title>Discinaceae phylogenomics.</title>
        <authorList>
            <person name="Dirks A.C."/>
            <person name="James T.Y."/>
        </authorList>
    </citation>
    <scope>NUCLEOTIDE SEQUENCE [LARGE SCALE GENOMIC DNA]</scope>
    <source>
        <strain evidence="2 3">ACD0624</strain>
    </source>
</reference>
<accession>A0ABR3GSL2</accession>
<feature type="region of interest" description="Disordered" evidence="1">
    <location>
        <begin position="291"/>
        <end position="337"/>
    </location>
</feature>
<proteinExistence type="predicted"/>
<evidence type="ECO:0000313" key="3">
    <source>
        <dbReference type="Proteomes" id="UP001447188"/>
    </source>
</evidence>
<evidence type="ECO:0000313" key="2">
    <source>
        <dbReference type="EMBL" id="KAL0638800.1"/>
    </source>
</evidence>
<dbReference type="EMBL" id="JBBBZM010000018">
    <property type="protein sequence ID" value="KAL0638800.1"/>
    <property type="molecule type" value="Genomic_DNA"/>
</dbReference>